<feature type="transmembrane region" description="Helical" evidence="1">
    <location>
        <begin position="44"/>
        <end position="63"/>
    </location>
</feature>
<dbReference type="RefSeq" id="WP_189024164.1">
    <property type="nucleotide sequence ID" value="NZ_BMKR01000006.1"/>
</dbReference>
<dbReference type="AlphaFoldDB" id="A0A917FFW5"/>
<sequence length="99" mass="10753">MELAFLKNKAGKLLAFFALLSMLCGLLALALINAALLSRSTQLLLPTPLVAAEVLFGLTGLAAPRTHRAFAWWGLGIALFIVLFNFVLFGLAWMINPRP</sequence>
<protein>
    <submittedName>
        <fullName evidence="2">Uncharacterized protein</fullName>
    </submittedName>
</protein>
<name>A0A917FFW5_9BACL</name>
<reference evidence="2" key="1">
    <citation type="journal article" date="2014" name="Int. J. Syst. Evol. Microbiol.">
        <title>Complete genome sequence of Corynebacterium casei LMG S-19264T (=DSM 44701T), isolated from a smear-ripened cheese.</title>
        <authorList>
            <consortium name="US DOE Joint Genome Institute (JGI-PGF)"/>
            <person name="Walter F."/>
            <person name="Albersmeier A."/>
            <person name="Kalinowski J."/>
            <person name="Ruckert C."/>
        </authorList>
    </citation>
    <scope>NUCLEOTIDE SEQUENCE</scope>
    <source>
        <strain evidence="2">CGMCC 1.16134</strain>
    </source>
</reference>
<gene>
    <name evidence="2" type="ORF">GCM10010912_18970</name>
</gene>
<keyword evidence="3" id="KW-1185">Reference proteome</keyword>
<dbReference type="Proteomes" id="UP000637643">
    <property type="component" value="Unassembled WGS sequence"/>
</dbReference>
<keyword evidence="1" id="KW-0812">Transmembrane</keyword>
<evidence type="ECO:0000313" key="2">
    <source>
        <dbReference type="EMBL" id="GGF73951.1"/>
    </source>
</evidence>
<comment type="caution">
    <text evidence="2">The sequence shown here is derived from an EMBL/GenBank/DDBJ whole genome shotgun (WGS) entry which is preliminary data.</text>
</comment>
<organism evidence="2 3">
    <name type="scientific">Paenibacillus albidus</name>
    <dbReference type="NCBI Taxonomy" id="2041023"/>
    <lineage>
        <taxon>Bacteria</taxon>
        <taxon>Bacillati</taxon>
        <taxon>Bacillota</taxon>
        <taxon>Bacilli</taxon>
        <taxon>Bacillales</taxon>
        <taxon>Paenibacillaceae</taxon>
        <taxon>Paenibacillus</taxon>
    </lineage>
</organism>
<keyword evidence="1" id="KW-1133">Transmembrane helix</keyword>
<keyword evidence="1" id="KW-0472">Membrane</keyword>
<accession>A0A917FFW5</accession>
<dbReference type="EMBL" id="BMKR01000006">
    <property type="protein sequence ID" value="GGF73951.1"/>
    <property type="molecule type" value="Genomic_DNA"/>
</dbReference>
<evidence type="ECO:0000313" key="3">
    <source>
        <dbReference type="Proteomes" id="UP000637643"/>
    </source>
</evidence>
<evidence type="ECO:0000256" key="1">
    <source>
        <dbReference type="SAM" id="Phobius"/>
    </source>
</evidence>
<reference evidence="2" key="2">
    <citation type="submission" date="2020-09" db="EMBL/GenBank/DDBJ databases">
        <authorList>
            <person name="Sun Q."/>
            <person name="Zhou Y."/>
        </authorList>
    </citation>
    <scope>NUCLEOTIDE SEQUENCE</scope>
    <source>
        <strain evidence="2">CGMCC 1.16134</strain>
    </source>
</reference>
<proteinExistence type="predicted"/>
<feature type="transmembrane region" description="Helical" evidence="1">
    <location>
        <begin position="70"/>
        <end position="95"/>
    </location>
</feature>